<evidence type="ECO:0000313" key="2">
    <source>
        <dbReference type="Proteomes" id="UP001165587"/>
    </source>
</evidence>
<reference evidence="1" key="1">
    <citation type="submission" date="2022-08" db="EMBL/GenBank/DDBJ databases">
        <authorList>
            <person name="Deng Y."/>
            <person name="Han X.-F."/>
            <person name="Zhang Y.-Q."/>
        </authorList>
    </citation>
    <scope>NUCLEOTIDE SEQUENCE</scope>
    <source>
        <strain evidence="1">CPCC 203407</strain>
    </source>
</reference>
<organism evidence="1 2">
    <name type="scientific">Herbiconiux oxytropis</name>
    <dbReference type="NCBI Taxonomy" id="2970915"/>
    <lineage>
        <taxon>Bacteria</taxon>
        <taxon>Bacillati</taxon>
        <taxon>Actinomycetota</taxon>
        <taxon>Actinomycetes</taxon>
        <taxon>Micrococcales</taxon>
        <taxon>Microbacteriaceae</taxon>
        <taxon>Herbiconiux</taxon>
    </lineage>
</organism>
<gene>
    <name evidence="1" type="ORF">N1028_06225</name>
</gene>
<dbReference type="AlphaFoldDB" id="A0AA41XFY9"/>
<dbReference type="RefSeq" id="WP_259525996.1">
    <property type="nucleotide sequence ID" value="NZ_JANLCK010000003.1"/>
</dbReference>
<comment type="caution">
    <text evidence="1">The sequence shown here is derived from an EMBL/GenBank/DDBJ whole genome shotgun (WGS) entry which is preliminary data.</text>
</comment>
<dbReference type="Proteomes" id="UP001165587">
    <property type="component" value="Unassembled WGS sequence"/>
</dbReference>
<proteinExistence type="predicted"/>
<sequence length="111" mass="11986">MKSVSYAGLSFQTADEVADALLRLATALGVKEKAETVEIPIVEEGGALNIVQLVVGPASQFISRHVDSPYADPESGEVVERLDQRTRLLELPRAAAVSASEYDRFDIDQPS</sequence>
<protein>
    <submittedName>
        <fullName evidence="1">Uncharacterized protein</fullName>
    </submittedName>
</protein>
<dbReference type="EMBL" id="JANLCK010000003">
    <property type="protein sequence ID" value="MCS5725489.1"/>
    <property type="molecule type" value="Genomic_DNA"/>
</dbReference>
<accession>A0AA41XFY9</accession>
<keyword evidence="2" id="KW-1185">Reference proteome</keyword>
<evidence type="ECO:0000313" key="1">
    <source>
        <dbReference type="EMBL" id="MCS5725489.1"/>
    </source>
</evidence>
<name>A0AA41XFY9_9MICO</name>